<evidence type="ECO:0000313" key="1">
    <source>
        <dbReference type="EMBL" id="MFC3579226.1"/>
    </source>
</evidence>
<dbReference type="Pfam" id="PF14390">
    <property type="entry name" value="DUF4420"/>
    <property type="match status" value="1"/>
</dbReference>
<dbReference type="RefSeq" id="WP_380815889.1">
    <property type="nucleotide sequence ID" value="NZ_JBHRXP010000001.1"/>
</dbReference>
<comment type="caution">
    <text evidence="1">The sequence shown here is derived from an EMBL/GenBank/DDBJ whole genome shotgun (WGS) entry which is preliminary data.</text>
</comment>
<dbReference type="EMBL" id="JBHRXP010000001">
    <property type="protein sequence ID" value="MFC3579226.1"/>
    <property type="molecule type" value="Genomic_DNA"/>
</dbReference>
<proteinExistence type="predicted"/>
<evidence type="ECO:0000313" key="2">
    <source>
        <dbReference type="Proteomes" id="UP001595713"/>
    </source>
</evidence>
<sequence>MTDSTGIDLVALDAALAALSGPSKAGALLALPIGVGSASRLVRGSSGEACVLIAGAEAAVGSDLKLRNVEAKARVRCEIEAPDGSIAAVEGALVTCTATDPQLRRLFLGLMEEALAALGDTPSASAIAAWLHRIATLFAKLEQEGRKRLRGLWAELLVMLALDDGDLAARRWHADPSERFDFLGGNFAIEVKSCQDMDRVHQFSLEQLRPPADLEVWVASVVVRADSQGESVLDLLSEIEGSIVDARTRDEVRAMALTIGGSALEDDDLHRFDKHSALSTLRLISTGAIPSITGTLPNEVLAVSLQVRCRDLPEAGTVAAARTRIVSAPNEGDV</sequence>
<gene>
    <name evidence="1" type="ORF">ACFONA_03535</name>
</gene>
<organism evidence="1 2">
    <name type="scientific">Sphingomonas hylomeconis</name>
    <dbReference type="NCBI Taxonomy" id="1395958"/>
    <lineage>
        <taxon>Bacteria</taxon>
        <taxon>Pseudomonadati</taxon>
        <taxon>Pseudomonadota</taxon>
        <taxon>Alphaproteobacteria</taxon>
        <taxon>Sphingomonadales</taxon>
        <taxon>Sphingomonadaceae</taxon>
        <taxon>Sphingomonas</taxon>
    </lineage>
</organism>
<accession>A0ABV7SR27</accession>
<keyword evidence="2" id="KW-1185">Reference proteome</keyword>
<name>A0ABV7SR27_9SPHN</name>
<dbReference type="Proteomes" id="UP001595713">
    <property type="component" value="Unassembled WGS sequence"/>
</dbReference>
<dbReference type="InterPro" id="IPR025534">
    <property type="entry name" value="DUF4420"/>
</dbReference>
<reference evidence="2" key="1">
    <citation type="journal article" date="2019" name="Int. J. Syst. Evol. Microbiol.">
        <title>The Global Catalogue of Microorganisms (GCM) 10K type strain sequencing project: providing services to taxonomists for standard genome sequencing and annotation.</title>
        <authorList>
            <consortium name="The Broad Institute Genomics Platform"/>
            <consortium name="The Broad Institute Genome Sequencing Center for Infectious Disease"/>
            <person name="Wu L."/>
            <person name="Ma J."/>
        </authorList>
    </citation>
    <scope>NUCLEOTIDE SEQUENCE [LARGE SCALE GENOMIC DNA]</scope>
    <source>
        <strain evidence="2">KCTC 42739</strain>
    </source>
</reference>
<protein>
    <submittedName>
        <fullName evidence="1">PD-(D/E)XK motif protein</fullName>
    </submittedName>
</protein>